<name>A0A2A9E558_9MICO</name>
<dbReference type="Pfam" id="PF09335">
    <property type="entry name" value="VTT_dom"/>
    <property type="match status" value="1"/>
</dbReference>
<comment type="subcellular location">
    <subcellularLocation>
        <location evidence="1">Cell membrane</location>
        <topology evidence="1">Multi-pass membrane protein</topology>
    </subcellularLocation>
</comment>
<keyword evidence="5 7" id="KW-1133">Transmembrane helix</keyword>
<dbReference type="GO" id="GO:0005886">
    <property type="term" value="C:plasma membrane"/>
    <property type="evidence" value="ECO:0007669"/>
    <property type="project" value="UniProtKB-SubCell"/>
</dbReference>
<feature type="transmembrane region" description="Helical" evidence="7">
    <location>
        <begin position="140"/>
        <end position="165"/>
    </location>
</feature>
<feature type="transmembrane region" description="Helical" evidence="7">
    <location>
        <begin position="12"/>
        <end position="32"/>
    </location>
</feature>
<keyword evidence="6 7" id="KW-0472">Membrane</keyword>
<proteinExistence type="inferred from homology"/>
<evidence type="ECO:0000256" key="5">
    <source>
        <dbReference type="ARBA" id="ARBA00022989"/>
    </source>
</evidence>
<evidence type="ECO:0000256" key="2">
    <source>
        <dbReference type="ARBA" id="ARBA00010792"/>
    </source>
</evidence>
<feature type="transmembrane region" description="Helical" evidence="7">
    <location>
        <begin position="171"/>
        <end position="192"/>
    </location>
</feature>
<keyword evidence="4 7" id="KW-0812">Transmembrane</keyword>
<evidence type="ECO:0000313" key="10">
    <source>
        <dbReference type="Proteomes" id="UP000225548"/>
    </source>
</evidence>
<keyword evidence="3" id="KW-1003">Cell membrane</keyword>
<evidence type="ECO:0000256" key="6">
    <source>
        <dbReference type="ARBA" id="ARBA00023136"/>
    </source>
</evidence>
<dbReference type="EMBL" id="PDJG01000001">
    <property type="protein sequence ID" value="PFG33983.1"/>
    <property type="molecule type" value="Genomic_DNA"/>
</dbReference>
<evidence type="ECO:0000256" key="3">
    <source>
        <dbReference type="ARBA" id="ARBA00022475"/>
    </source>
</evidence>
<evidence type="ECO:0000259" key="8">
    <source>
        <dbReference type="Pfam" id="PF09335"/>
    </source>
</evidence>
<dbReference type="InterPro" id="IPR051311">
    <property type="entry name" value="DedA_domain"/>
</dbReference>
<evidence type="ECO:0000256" key="1">
    <source>
        <dbReference type="ARBA" id="ARBA00004651"/>
    </source>
</evidence>
<dbReference type="RefSeq" id="WP_245862376.1">
    <property type="nucleotide sequence ID" value="NZ_PDJG01000001.1"/>
</dbReference>
<sequence>MLDGLGVWAESLAASPWVFVILFAFVAIDAFFPPVPSESLVIALAAVSLSTGSPDPWALAGVAAVAAFTGDIVAYTIGRRIDVHRLPLLRGRRVQSAFVWADRAFRQRPAPIIIAARYIPVGRVAVNMTAGALRYRRRSFVGLAGIAAVTWSAYSTLIGIGAGTWLHGNPLLAVVVGVTGGTAIGFLVDYVLGRVLRLRGPHEHADPHEASRASEKTTVGS</sequence>
<dbReference type="PANTHER" id="PTHR42709:SF6">
    <property type="entry name" value="UNDECAPRENYL PHOSPHATE TRANSPORTER A"/>
    <property type="match status" value="1"/>
</dbReference>
<feature type="domain" description="VTT" evidence="8">
    <location>
        <begin position="35"/>
        <end position="159"/>
    </location>
</feature>
<evidence type="ECO:0000313" key="9">
    <source>
        <dbReference type="EMBL" id="PFG33983.1"/>
    </source>
</evidence>
<reference evidence="9 10" key="1">
    <citation type="submission" date="2017-10" db="EMBL/GenBank/DDBJ databases">
        <title>Sequencing the genomes of 1000 actinobacteria strains.</title>
        <authorList>
            <person name="Klenk H.-P."/>
        </authorList>
    </citation>
    <scope>NUCLEOTIDE SEQUENCE [LARGE SCALE GENOMIC DNA]</scope>
    <source>
        <strain evidence="9 10">DSM 18966</strain>
    </source>
</reference>
<evidence type="ECO:0000256" key="7">
    <source>
        <dbReference type="SAM" id="Phobius"/>
    </source>
</evidence>
<dbReference type="PANTHER" id="PTHR42709">
    <property type="entry name" value="ALKALINE PHOSPHATASE LIKE PROTEIN"/>
    <property type="match status" value="1"/>
</dbReference>
<keyword evidence="10" id="KW-1185">Reference proteome</keyword>
<comment type="caution">
    <text evidence="9">The sequence shown here is derived from an EMBL/GenBank/DDBJ whole genome shotgun (WGS) entry which is preliminary data.</text>
</comment>
<dbReference type="AlphaFoldDB" id="A0A2A9E558"/>
<accession>A0A2A9E558</accession>
<feature type="transmembrane region" description="Helical" evidence="7">
    <location>
        <begin position="57"/>
        <end position="77"/>
    </location>
</feature>
<protein>
    <submittedName>
        <fullName evidence="9">Membrane protein DedA with SNARE-associated domain</fullName>
    </submittedName>
</protein>
<evidence type="ECO:0000256" key="4">
    <source>
        <dbReference type="ARBA" id="ARBA00022692"/>
    </source>
</evidence>
<organism evidence="9 10">
    <name type="scientific">Sanguibacter antarcticus</name>
    <dbReference type="NCBI Taxonomy" id="372484"/>
    <lineage>
        <taxon>Bacteria</taxon>
        <taxon>Bacillati</taxon>
        <taxon>Actinomycetota</taxon>
        <taxon>Actinomycetes</taxon>
        <taxon>Micrococcales</taxon>
        <taxon>Sanguibacteraceae</taxon>
        <taxon>Sanguibacter</taxon>
    </lineage>
</organism>
<gene>
    <name evidence="9" type="ORF">ATL42_1882</name>
</gene>
<dbReference type="Proteomes" id="UP000225548">
    <property type="component" value="Unassembled WGS sequence"/>
</dbReference>
<comment type="similarity">
    <text evidence="2">Belongs to the DedA family.</text>
</comment>
<dbReference type="InterPro" id="IPR032816">
    <property type="entry name" value="VTT_dom"/>
</dbReference>